<dbReference type="InterPro" id="IPR050821">
    <property type="entry name" value="Cytosolic_carboxypeptidase"/>
</dbReference>
<dbReference type="GO" id="GO:0004181">
    <property type="term" value="F:metallocarboxypeptidase activity"/>
    <property type="evidence" value="ECO:0000318"/>
    <property type="project" value="GO_Central"/>
</dbReference>
<dbReference type="GO" id="GO:0005737">
    <property type="term" value="C:cytoplasm"/>
    <property type="evidence" value="ECO:0000318"/>
    <property type="project" value="GO_Central"/>
</dbReference>
<dbReference type="PROSITE" id="PS52035">
    <property type="entry name" value="PEPTIDASE_M14"/>
    <property type="match status" value="1"/>
</dbReference>
<dbReference type="GeneID" id="5026063"/>
<dbReference type="GO" id="GO:0015630">
    <property type="term" value="C:microtubule cytoskeleton"/>
    <property type="evidence" value="ECO:0000318"/>
    <property type="project" value="GO_Central"/>
</dbReference>
<proteinExistence type="inferred from homology"/>
<feature type="domain" description="Peptidase M14" evidence="5">
    <location>
        <begin position="294"/>
        <end position="556"/>
    </location>
</feature>
<dbReference type="EMBL" id="CT868140">
    <property type="protein sequence ID" value="CAK72882.1"/>
    <property type="molecule type" value="Genomic_DNA"/>
</dbReference>
<dbReference type="AlphaFoldDB" id="A0CQ15"/>
<dbReference type="Gene3D" id="2.60.40.3120">
    <property type="match status" value="1"/>
</dbReference>
<dbReference type="KEGG" id="ptm:GSPATT00038839001"/>
<dbReference type="HOGENOM" id="CLU_020390_0_0_1"/>
<sequence>MNSKNNYNNDSSSEDDLQVYETLTKLAPPNELLPRKLTIDIDVKSLYPLKQLIVHLLRPLPQFCKTYTTFIEESSQRECSIPDVQVTDENRTLLDYYDENKQNLVYKRFDQLDLGKRTSNDRTYFASLLANFKRAQPRVFFRGEALFDQKLTPCPSNSIQFDSNFESGNLFCAFKKAENVYDLIIQNDINTRGNTQWFFFSVTGAKAGQTIQFNILNHLKTGSLFNEGLQPAVYSVKENQLVGTEWCREGFNISYFKSVFIKEYPLSLKKKYYQLRFHYTFKHEGDKVYFAHSYPYTYTNLLEFLNTQLEDQERNQYLSRKVLCTTLGGNTCEVLTITSNSLQRRAFRKGVVFLARQHPGEPQGSYVMQGIIDFLTSNNPQAEYLRQNCIFKIFPMMNSDGVVNGNYRCGLEGGDLNRRWKKPNKYLHPSVYYAKKYVKGFSKERQILLVVDLHGHSRKQSSFVYGCAYSSQVKTIERVFALLMSKVNPFMDYSSCTFRVESAKDKTARIQLWRELKINWVYTYECSFYGQQKRHYQIKDYLNCGVSICNALSQIVKDTTKEFTNQANQPDIQQQMLEELGKMPQTDDQDIGSDSSQSEAELSDDELVQLFQPKTYSIKQKNRSKQQETNNKKKFQQPNSNLKSTIASQKASILQESPSKNSEQRPPMSSQKPKNPLYRIQAPQRVRQTDQVKQVEPPLMVDKSVQTDDWMYRQWLIQMGKLKKQQEFQSITPTRNIYKSSSQSVTRFVVKNSTTKNDRGRVESISLMASGLQNKLSNVQLANQFLLANSAK</sequence>
<dbReference type="GO" id="GO:0008270">
    <property type="term" value="F:zinc ion binding"/>
    <property type="evidence" value="ECO:0007669"/>
    <property type="project" value="InterPro"/>
</dbReference>
<comment type="similarity">
    <text evidence="2 3">Belongs to the peptidase M14 family.</text>
</comment>
<evidence type="ECO:0000256" key="3">
    <source>
        <dbReference type="PROSITE-ProRule" id="PRU01379"/>
    </source>
</evidence>
<dbReference type="InParanoid" id="A0CQ15"/>
<feature type="region of interest" description="Disordered" evidence="4">
    <location>
        <begin position="584"/>
        <end position="603"/>
    </location>
</feature>
<dbReference type="InterPro" id="IPR000834">
    <property type="entry name" value="Peptidase_M14"/>
</dbReference>
<dbReference type="PANTHER" id="PTHR12756">
    <property type="entry name" value="CYTOSOLIC CARBOXYPEPTIDASE"/>
    <property type="match status" value="1"/>
</dbReference>
<reference evidence="6 7" key="1">
    <citation type="journal article" date="2006" name="Nature">
        <title>Global trends of whole-genome duplications revealed by the ciliate Paramecium tetraurelia.</title>
        <authorList>
            <consortium name="Genoscope"/>
            <person name="Aury J.-M."/>
            <person name="Jaillon O."/>
            <person name="Duret L."/>
            <person name="Noel B."/>
            <person name="Jubin C."/>
            <person name="Porcel B.M."/>
            <person name="Segurens B."/>
            <person name="Daubin V."/>
            <person name="Anthouard V."/>
            <person name="Aiach N."/>
            <person name="Arnaiz O."/>
            <person name="Billaut A."/>
            <person name="Beisson J."/>
            <person name="Blanc I."/>
            <person name="Bouhouche K."/>
            <person name="Camara F."/>
            <person name="Duharcourt S."/>
            <person name="Guigo R."/>
            <person name="Gogendeau D."/>
            <person name="Katinka M."/>
            <person name="Keller A.-M."/>
            <person name="Kissmehl R."/>
            <person name="Klotz C."/>
            <person name="Koll F."/>
            <person name="Le Moue A."/>
            <person name="Lepere C."/>
            <person name="Malinsky S."/>
            <person name="Nowacki M."/>
            <person name="Nowak J.K."/>
            <person name="Plattner H."/>
            <person name="Poulain J."/>
            <person name="Ruiz F."/>
            <person name="Serrano V."/>
            <person name="Zagulski M."/>
            <person name="Dessen P."/>
            <person name="Betermier M."/>
            <person name="Weissenbach J."/>
            <person name="Scarpelli C."/>
            <person name="Schachter V."/>
            <person name="Sperling L."/>
            <person name="Meyer E."/>
            <person name="Cohen J."/>
            <person name="Wincker P."/>
        </authorList>
    </citation>
    <scope>NUCLEOTIDE SEQUENCE [LARGE SCALE GENOMIC DNA]</scope>
    <source>
        <strain evidence="6 7">Stock d4-2</strain>
    </source>
</reference>
<evidence type="ECO:0000259" key="5">
    <source>
        <dbReference type="PROSITE" id="PS52035"/>
    </source>
</evidence>
<name>A0CQ15_PARTE</name>
<dbReference type="OrthoDB" id="10253041at2759"/>
<evidence type="ECO:0000256" key="4">
    <source>
        <dbReference type="SAM" id="MobiDB-lite"/>
    </source>
</evidence>
<dbReference type="Pfam" id="PF18027">
    <property type="entry name" value="Pepdidase_M14_N"/>
    <property type="match status" value="1"/>
</dbReference>
<dbReference type="Pfam" id="PF00246">
    <property type="entry name" value="Peptidase_M14"/>
    <property type="match status" value="1"/>
</dbReference>
<accession>A0CQ15</accession>
<dbReference type="SUPFAM" id="SSF53187">
    <property type="entry name" value="Zn-dependent exopeptidases"/>
    <property type="match status" value="1"/>
</dbReference>
<organism evidence="6 7">
    <name type="scientific">Paramecium tetraurelia</name>
    <dbReference type="NCBI Taxonomy" id="5888"/>
    <lineage>
        <taxon>Eukaryota</taxon>
        <taxon>Sar</taxon>
        <taxon>Alveolata</taxon>
        <taxon>Ciliophora</taxon>
        <taxon>Intramacronucleata</taxon>
        <taxon>Oligohymenophorea</taxon>
        <taxon>Peniculida</taxon>
        <taxon>Parameciidae</taxon>
        <taxon>Paramecium</taxon>
    </lineage>
</organism>
<protein>
    <recommendedName>
        <fullName evidence="5">Peptidase M14 domain-containing protein</fullName>
    </recommendedName>
</protein>
<dbReference type="GO" id="GO:0015631">
    <property type="term" value="F:tubulin binding"/>
    <property type="evidence" value="ECO:0000318"/>
    <property type="project" value="GO_Central"/>
</dbReference>
<dbReference type="InterPro" id="IPR040626">
    <property type="entry name" value="Pepdidase_M14_N"/>
</dbReference>
<evidence type="ECO:0000313" key="7">
    <source>
        <dbReference type="Proteomes" id="UP000000600"/>
    </source>
</evidence>
<dbReference type="Proteomes" id="UP000000600">
    <property type="component" value="Unassembled WGS sequence"/>
</dbReference>
<dbReference type="Gene3D" id="3.40.630.10">
    <property type="entry name" value="Zn peptidases"/>
    <property type="match status" value="1"/>
</dbReference>
<dbReference type="eggNOG" id="KOG3641">
    <property type="taxonomic scope" value="Eukaryota"/>
</dbReference>
<dbReference type="GO" id="GO:0006508">
    <property type="term" value="P:proteolysis"/>
    <property type="evidence" value="ECO:0007669"/>
    <property type="project" value="InterPro"/>
</dbReference>
<feature type="region of interest" description="Disordered" evidence="4">
    <location>
        <begin position="618"/>
        <end position="692"/>
    </location>
</feature>
<dbReference type="PANTHER" id="PTHR12756:SF11">
    <property type="entry name" value="CYTOSOLIC CARBOXYPEPTIDASE 1"/>
    <property type="match status" value="1"/>
</dbReference>
<feature type="active site" description="Proton donor/acceptor" evidence="3">
    <location>
        <position position="525"/>
    </location>
</feature>
<dbReference type="RefSeq" id="XP_001440279.1">
    <property type="nucleotide sequence ID" value="XM_001440242.1"/>
</dbReference>
<gene>
    <name evidence="6" type="ORF">GSPATT00038839001</name>
</gene>
<evidence type="ECO:0000256" key="1">
    <source>
        <dbReference type="ARBA" id="ARBA00001947"/>
    </source>
</evidence>
<dbReference type="OMA" id="QKRHYQI"/>
<evidence type="ECO:0000256" key="2">
    <source>
        <dbReference type="ARBA" id="ARBA00005988"/>
    </source>
</evidence>
<dbReference type="STRING" id="5888.A0CQ15"/>
<feature type="compositionally biased region" description="Polar residues" evidence="4">
    <location>
        <begin position="636"/>
        <end position="661"/>
    </location>
</feature>
<keyword evidence="7" id="KW-1185">Reference proteome</keyword>
<comment type="cofactor">
    <cofactor evidence="1">
        <name>Zn(2+)</name>
        <dbReference type="ChEBI" id="CHEBI:29105"/>
    </cofactor>
</comment>
<evidence type="ECO:0000313" key="6">
    <source>
        <dbReference type="EMBL" id="CAK72882.1"/>
    </source>
</evidence>